<sequence>MASRRQSPASRRTLAIKRADGEPLTRADIQYDFLYAVFHDNHCVFTDPYSPGGDAPKICFRDLYIKSLLNSSKATKALKEKMNVSPTFSEDFAMLALLVNVGRINTTMSFFPEMKTAIRTYHPIPSLQRTDGNLLDAPRIKHILKTSLLEDEAQGPPNTPTDILARIKDGHVPSTSIPNLVFVLVSHSSLIGQKHLSDELDFNDLFLRREISSLTRARTFLWLVFNYLEASSVADDDDYDDEGAPNPFSDPRRGVPSLIPLTSDEVASENIDSVQEKTLAEKLTAQRSQAVKSHGQSAKEARGDSKMTDNVLGGFDNRTIEEPKSKTKKVSARAMNKNKRILSVASKEKGRISDAAHAERVGRKAGHGINRSGSTELTDDDYESLVTDIHSRYFDKQHQFNSSPTHSLKYKRGHRYAPYESASIMKNVYKPHSLHNSQRAPASLLEQAWHVVTTRDPLIDSDDELGDEYDRWDYSMLITLSLRF</sequence>
<feature type="compositionally biased region" description="Basic and acidic residues" evidence="1">
    <location>
        <begin position="347"/>
        <end position="362"/>
    </location>
</feature>
<dbReference type="EMBL" id="ML213595">
    <property type="protein sequence ID" value="TFK40964.1"/>
    <property type="molecule type" value="Genomic_DNA"/>
</dbReference>
<organism evidence="2 3">
    <name type="scientific">Crucibulum laeve</name>
    <dbReference type="NCBI Taxonomy" id="68775"/>
    <lineage>
        <taxon>Eukaryota</taxon>
        <taxon>Fungi</taxon>
        <taxon>Dikarya</taxon>
        <taxon>Basidiomycota</taxon>
        <taxon>Agaricomycotina</taxon>
        <taxon>Agaricomycetes</taxon>
        <taxon>Agaricomycetidae</taxon>
        <taxon>Agaricales</taxon>
        <taxon>Agaricineae</taxon>
        <taxon>Nidulariaceae</taxon>
        <taxon>Crucibulum</taxon>
    </lineage>
</organism>
<name>A0A5C3M689_9AGAR</name>
<feature type="compositionally biased region" description="Polar residues" evidence="1">
    <location>
        <begin position="285"/>
        <end position="296"/>
    </location>
</feature>
<feature type="region of interest" description="Disordered" evidence="1">
    <location>
        <begin position="347"/>
        <end position="377"/>
    </location>
</feature>
<dbReference type="InterPro" id="IPR038014">
    <property type="entry name" value="Ies1"/>
</dbReference>
<dbReference type="PANTHER" id="PTHR37287">
    <property type="entry name" value="INO EIGHTY SUBUNIT 1"/>
    <property type="match status" value="1"/>
</dbReference>
<keyword evidence="3" id="KW-1185">Reference proteome</keyword>
<evidence type="ECO:0008006" key="4">
    <source>
        <dbReference type="Google" id="ProtNLM"/>
    </source>
</evidence>
<dbReference type="GO" id="GO:0031011">
    <property type="term" value="C:Ino80 complex"/>
    <property type="evidence" value="ECO:0007669"/>
    <property type="project" value="InterPro"/>
</dbReference>
<accession>A0A5C3M689</accession>
<gene>
    <name evidence="2" type="ORF">BDQ12DRAFT_600597</name>
</gene>
<dbReference type="AlphaFoldDB" id="A0A5C3M689"/>
<protein>
    <recommendedName>
        <fullName evidence="4">Ino eighty subunit 1</fullName>
    </recommendedName>
</protein>
<dbReference type="OrthoDB" id="5413003at2759"/>
<dbReference type="STRING" id="68775.A0A5C3M689"/>
<feature type="region of interest" description="Disordered" evidence="1">
    <location>
        <begin position="235"/>
        <end position="256"/>
    </location>
</feature>
<evidence type="ECO:0000256" key="1">
    <source>
        <dbReference type="SAM" id="MobiDB-lite"/>
    </source>
</evidence>
<dbReference type="PANTHER" id="PTHR37287:SF1">
    <property type="entry name" value="INO EIGHTY SUBUNIT 1"/>
    <property type="match status" value="1"/>
</dbReference>
<proteinExistence type="predicted"/>
<feature type="region of interest" description="Disordered" evidence="1">
    <location>
        <begin position="285"/>
        <end position="318"/>
    </location>
</feature>
<evidence type="ECO:0000313" key="3">
    <source>
        <dbReference type="Proteomes" id="UP000308652"/>
    </source>
</evidence>
<reference evidence="2 3" key="1">
    <citation type="journal article" date="2019" name="Nat. Ecol. Evol.">
        <title>Megaphylogeny resolves global patterns of mushroom evolution.</title>
        <authorList>
            <person name="Varga T."/>
            <person name="Krizsan K."/>
            <person name="Foldi C."/>
            <person name="Dima B."/>
            <person name="Sanchez-Garcia M."/>
            <person name="Sanchez-Ramirez S."/>
            <person name="Szollosi G.J."/>
            <person name="Szarkandi J.G."/>
            <person name="Papp V."/>
            <person name="Albert L."/>
            <person name="Andreopoulos W."/>
            <person name="Angelini C."/>
            <person name="Antonin V."/>
            <person name="Barry K.W."/>
            <person name="Bougher N.L."/>
            <person name="Buchanan P."/>
            <person name="Buyck B."/>
            <person name="Bense V."/>
            <person name="Catcheside P."/>
            <person name="Chovatia M."/>
            <person name="Cooper J."/>
            <person name="Damon W."/>
            <person name="Desjardin D."/>
            <person name="Finy P."/>
            <person name="Geml J."/>
            <person name="Haridas S."/>
            <person name="Hughes K."/>
            <person name="Justo A."/>
            <person name="Karasinski D."/>
            <person name="Kautmanova I."/>
            <person name="Kiss B."/>
            <person name="Kocsube S."/>
            <person name="Kotiranta H."/>
            <person name="LaButti K.M."/>
            <person name="Lechner B.E."/>
            <person name="Liimatainen K."/>
            <person name="Lipzen A."/>
            <person name="Lukacs Z."/>
            <person name="Mihaltcheva S."/>
            <person name="Morgado L.N."/>
            <person name="Niskanen T."/>
            <person name="Noordeloos M.E."/>
            <person name="Ohm R.A."/>
            <person name="Ortiz-Santana B."/>
            <person name="Ovrebo C."/>
            <person name="Racz N."/>
            <person name="Riley R."/>
            <person name="Savchenko A."/>
            <person name="Shiryaev A."/>
            <person name="Soop K."/>
            <person name="Spirin V."/>
            <person name="Szebenyi C."/>
            <person name="Tomsovsky M."/>
            <person name="Tulloss R.E."/>
            <person name="Uehling J."/>
            <person name="Grigoriev I.V."/>
            <person name="Vagvolgyi C."/>
            <person name="Papp T."/>
            <person name="Martin F.M."/>
            <person name="Miettinen O."/>
            <person name="Hibbett D.S."/>
            <person name="Nagy L.G."/>
        </authorList>
    </citation>
    <scope>NUCLEOTIDE SEQUENCE [LARGE SCALE GENOMIC DNA]</scope>
    <source>
        <strain evidence="2 3">CBS 166.37</strain>
    </source>
</reference>
<dbReference type="Proteomes" id="UP000308652">
    <property type="component" value="Unassembled WGS sequence"/>
</dbReference>
<evidence type="ECO:0000313" key="2">
    <source>
        <dbReference type="EMBL" id="TFK40964.1"/>
    </source>
</evidence>
<feature type="compositionally biased region" description="Basic and acidic residues" evidence="1">
    <location>
        <begin position="297"/>
        <end position="307"/>
    </location>
</feature>